<keyword evidence="3 8" id="KW-0812">Transmembrane</keyword>
<dbReference type="AlphaFoldDB" id="A0A250XII5"/>
<keyword evidence="4 8" id="KW-1133">Transmembrane helix</keyword>
<keyword evidence="10" id="KW-1185">Reference proteome</keyword>
<feature type="transmembrane region" description="Helical" evidence="8">
    <location>
        <begin position="229"/>
        <end position="248"/>
    </location>
</feature>
<comment type="caution">
    <text evidence="9">The sequence shown here is derived from an EMBL/GenBank/DDBJ whole genome shotgun (WGS) entry which is preliminary data.</text>
</comment>
<evidence type="ECO:0000313" key="10">
    <source>
        <dbReference type="Proteomes" id="UP000232323"/>
    </source>
</evidence>
<dbReference type="GO" id="GO:0009534">
    <property type="term" value="C:chloroplast thylakoid"/>
    <property type="evidence" value="ECO:0007669"/>
    <property type="project" value="TreeGrafter"/>
</dbReference>
<accession>A0A250XII5</accession>
<name>A0A250XII5_9CHLO</name>
<comment type="subcellular location">
    <subcellularLocation>
        <location evidence="1">Membrane</location>
    </subcellularLocation>
</comment>
<evidence type="ECO:0008006" key="11">
    <source>
        <dbReference type="Google" id="ProtNLM"/>
    </source>
</evidence>
<evidence type="ECO:0000256" key="8">
    <source>
        <dbReference type="SAM" id="Phobius"/>
    </source>
</evidence>
<keyword evidence="7" id="KW-0604">Photosystem II</keyword>
<dbReference type="InterPro" id="IPR009388">
    <property type="entry name" value="PSII_PsbY"/>
</dbReference>
<dbReference type="GO" id="GO:0045454">
    <property type="term" value="P:cell redox homeostasis"/>
    <property type="evidence" value="ECO:0007669"/>
    <property type="project" value="TreeGrafter"/>
</dbReference>
<proteinExistence type="predicted"/>
<dbReference type="OrthoDB" id="2016024at2759"/>
<dbReference type="EMBL" id="BEGY01000083">
    <property type="protein sequence ID" value="GAX82600.1"/>
    <property type="molecule type" value="Genomic_DNA"/>
</dbReference>
<evidence type="ECO:0000256" key="4">
    <source>
        <dbReference type="ARBA" id="ARBA00022989"/>
    </source>
</evidence>
<evidence type="ECO:0000256" key="7">
    <source>
        <dbReference type="ARBA" id="ARBA00023276"/>
    </source>
</evidence>
<keyword evidence="6 8" id="KW-0472">Membrane</keyword>
<sequence length="267" mass="27590">MATMKAPCSKTIASRNGSRLASRPSLSSRCLSVRAVAKKADISAEVTKFVTVSSVAATLLSSGNALAAQEIISVAESDGRLGVIAALFVPALGWVGFNMLQPALNQLNKMAEERETAQRGVISAVGLGAAASMLLLADSASAASEVAQVAESDARLLVIAGLFVPAIAWVGFNMLQPALNQLNKMAEERENAKRSIVSALGLGAAALLMAGSADAATEVAQLAESDGRLGVIATLFVPALGWVGFNMLQPALNQLNKMVEDREAAQQ</sequence>
<evidence type="ECO:0000256" key="3">
    <source>
        <dbReference type="ARBA" id="ARBA00022692"/>
    </source>
</evidence>
<evidence type="ECO:0000256" key="1">
    <source>
        <dbReference type="ARBA" id="ARBA00004370"/>
    </source>
</evidence>
<protein>
    <recommendedName>
        <fullName evidence="11">Photosystem II PsbY protein</fullName>
    </recommendedName>
</protein>
<keyword evidence="2" id="KW-0602">Photosynthesis</keyword>
<dbReference type="Pfam" id="PF06298">
    <property type="entry name" value="PsbY"/>
    <property type="match status" value="3"/>
</dbReference>
<feature type="transmembrane region" description="Helical" evidence="8">
    <location>
        <begin position="196"/>
        <end position="217"/>
    </location>
</feature>
<reference evidence="9 10" key="1">
    <citation type="submission" date="2017-08" db="EMBL/GenBank/DDBJ databases">
        <title>Acidophilic green algal genome provides insights into adaptation to an acidic environment.</title>
        <authorList>
            <person name="Hirooka S."/>
            <person name="Hirose Y."/>
            <person name="Kanesaki Y."/>
            <person name="Higuchi S."/>
            <person name="Fujiwara T."/>
            <person name="Onuma R."/>
            <person name="Era A."/>
            <person name="Ohbayashi R."/>
            <person name="Uzuka A."/>
            <person name="Nozaki H."/>
            <person name="Yoshikawa H."/>
            <person name="Miyagishima S.Y."/>
        </authorList>
    </citation>
    <scope>NUCLEOTIDE SEQUENCE [LARGE SCALE GENOMIC DNA]</scope>
    <source>
        <strain evidence="9 10">NIES-2499</strain>
    </source>
</reference>
<dbReference type="Proteomes" id="UP000232323">
    <property type="component" value="Unassembled WGS sequence"/>
</dbReference>
<dbReference type="STRING" id="1157962.A0A250XII5"/>
<feature type="transmembrane region" description="Helical" evidence="8">
    <location>
        <begin position="121"/>
        <end position="142"/>
    </location>
</feature>
<dbReference type="GO" id="GO:0009523">
    <property type="term" value="C:photosystem II"/>
    <property type="evidence" value="ECO:0007669"/>
    <property type="project" value="UniProtKB-KW"/>
</dbReference>
<keyword evidence="5" id="KW-0793">Thylakoid</keyword>
<dbReference type="PANTHER" id="PTHR34790:SF1">
    <property type="entry name" value="PHOTOSYSTEM II CORE COMPLEX PROTEINS PSBY, CHLOROPLASTIC"/>
    <property type="match status" value="1"/>
</dbReference>
<organism evidence="9 10">
    <name type="scientific">Chlamydomonas eustigma</name>
    <dbReference type="NCBI Taxonomy" id="1157962"/>
    <lineage>
        <taxon>Eukaryota</taxon>
        <taxon>Viridiplantae</taxon>
        <taxon>Chlorophyta</taxon>
        <taxon>core chlorophytes</taxon>
        <taxon>Chlorophyceae</taxon>
        <taxon>CS clade</taxon>
        <taxon>Chlamydomonadales</taxon>
        <taxon>Chlamydomonadaceae</taxon>
        <taxon>Chlamydomonas</taxon>
    </lineage>
</organism>
<dbReference type="InterPro" id="IPR038760">
    <property type="entry name" value="PsbY_plant"/>
</dbReference>
<gene>
    <name evidence="9" type="ORF">CEUSTIGMA_g10026.t1</name>
</gene>
<feature type="transmembrane region" description="Helical" evidence="8">
    <location>
        <begin position="154"/>
        <end position="175"/>
    </location>
</feature>
<dbReference type="GO" id="GO:0015979">
    <property type="term" value="P:photosynthesis"/>
    <property type="evidence" value="ECO:0007669"/>
    <property type="project" value="UniProtKB-KW"/>
</dbReference>
<evidence type="ECO:0000313" key="9">
    <source>
        <dbReference type="EMBL" id="GAX82600.1"/>
    </source>
</evidence>
<evidence type="ECO:0000256" key="6">
    <source>
        <dbReference type="ARBA" id="ARBA00023136"/>
    </source>
</evidence>
<evidence type="ECO:0000256" key="2">
    <source>
        <dbReference type="ARBA" id="ARBA00022531"/>
    </source>
</evidence>
<dbReference type="PANTHER" id="PTHR34790">
    <property type="entry name" value="PHOTOSYSTEM II CORE COMPLEX PROTEINS PSBY, CHLOROPLASTIC"/>
    <property type="match status" value="1"/>
</dbReference>
<evidence type="ECO:0000256" key="5">
    <source>
        <dbReference type="ARBA" id="ARBA00023078"/>
    </source>
</evidence>
<feature type="transmembrane region" description="Helical" evidence="8">
    <location>
        <begin position="83"/>
        <end position="100"/>
    </location>
</feature>
<dbReference type="GO" id="GO:0030145">
    <property type="term" value="F:manganese ion binding"/>
    <property type="evidence" value="ECO:0007669"/>
    <property type="project" value="InterPro"/>
</dbReference>